<dbReference type="InterPro" id="IPR036345">
    <property type="entry name" value="ExoRNase_PH_dom2_sf"/>
</dbReference>
<keyword evidence="5" id="KW-0808">Transferase</keyword>
<evidence type="ECO:0000313" key="14">
    <source>
        <dbReference type="EMBL" id="KAF9660637.1"/>
    </source>
</evidence>
<keyword evidence="8" id="KW-0540">Nuclease</keyword>
<dbReference type="SUPFAM" id="SSF50249">
    <property type="entry name" value="Nucleic acid-binding proteins"/>
    <property type="match status" value="1"/>
</dbReference>
<evidence type="ECO:0000256" key="10">
    <source>
        <dbReference type="ARBA" id="ARBA00031451"/>
    </source>
</evidence>
<dbReference type="FunFam" id="3.30.230.70:FF:000001">
    <property type="entry name" value="Polyribonucleotide nucleotidyltransferase"/>
    <property type="match status" value="1"/>
</dbReference>
<dbReference type="FunFam" id="3.30.1370.10:FF:000001">
    <property type="entry name" value="Polyribonucleotide nucleotidyltransferase"/>
    <property type="match status" value="1"/>
</dbReference>
<dbReference type="FunFam" id="2.40.50.140:FF:000158">
    <property type="entry name" value="Polyribonucleotide nucleotidyltransferase 1, chloroplastic"/>
    <property type="match status" value="1"/>
</dbReference>
<feature type="domain" description="S1 motif" evidence="13">
    <location>
        <begin position="851"/>
        <end position="926"/>
    </location>
</feature>
<dbReference type="Gene3D" id="3.30.1370.10">
    <property type="entry name" value="K Homology domain, type 1"/>
    <property type="match status" value="1"/>
</dbReference>
<evidence type="ECO:0000256" key="9">
    <source>
        <dbReference type="ARBA" id="ARBA00022884"/>
    </source>
</evidence>
<dbReference type="EC" id="2.7.7.8" evidence="3"/>
<dbReference type="GO" id="GO:0000965">
    <property type="term" value="P:mitochondrial RNA 3'-end processing"/>
    <property type="evidence" value="ECO:0007669"/>
    <property type="project" value="TreeGrafter"/>
</dbReference>
<dbReference type="InterPro" id="IPR012162">
    <property type="entry name" value="PNPase"/>
</dbReference>
<dbReference type="InterPro" id="IPR004087">
    <property type="entry name" value="KH_dom"/>
</dbReference>
<dbReference type="GO" id="GO:0004654">
    <property type="term" value="F:polyribonucleotide nucleotidyltransferase activity"/>
    <property type="evidence" value="ECO:0007669"/>
    <property type="project" value="UniProtKB-EC"/>
</dbReference>
<sequence>MLANPGTSTLNHRPNYTRNPPFSLTTHRCKLSLPPNFPRFSNSAKSNFSSLSLLLSRRKRERLFTSVNAFEETSVAHDAPQSLPQPISVKIPVGDRHILVETGHIGRQASGSVTVTDGETIVYTSVCLDDVPSEPSDFYPLSVNYQERFSAAGRTSGGFFKREGKLKDHEVLICRLIDRPLRPTMLKGFYHETQILSWVLSYDGLHSPDSLAVTAAGIAVALSEVPNTKMIAGVRVGLVDNKFIVNPTTKEMEESELDLLLAGTDSAIFMIEGYCNFLPEEKLLEAVQIGQVVSLIKEIAGDELVKILQITSKVPRRKALASLEEKVLSILTENGYVNKDERFGTPETVADLLEVEDEDEEIIVDGEVDEGDVHIKPIGRKFSPLLFSEVDVKLVFKEVTSKFLRRRIVEGGKRSDGRNPDMIRPIDSKCGLLPRAHGSALFTRGETQSLAVVTLGDKQMAQRVDNLVDEEEFKRFYLQYLFPPSCVGEVGRIGAPSRREIGHGMLAERALEPILPSKDDFPYTVRVESTITESNGSSRSEAIKSANVLVIQSQHLPFDVFLSLNSMASVCGGCLALQDAGVPIKCMIAGIAMGLVLDTKEFGGDGTPLILSDITGSEDASGDMDFKVAGNEDGVTAFQMDIKVGGITLPVMRKALLQARDGRRHILEFCGTVGTYLLFFFFLDSGETPHPGKLTLWAQSVGKPRLSQALTKGVEYAGLEPGHCLWQPQALPLHPTLGDSEMSKCSPSPSKRLSQYAPLIHIMKVNPKKVNIIIGSGGKKVKSIIEETGVEAIDTLDNGIVKITAKNLSSLEKSKSIINQLTMVPNEDISRMHQRFSNESSCEYRGIIGLGLIHDNQVYLLNCEIKSVAPYGVFVEIAPGREGLCHISELTSNWLPKAEDVFKVGDRVDVKLIEVNEKGQFRLSRKALLPETTLEKPSAEHHATDKASTRRIVQALKDGLVEEYKDKDSASKLVNSPRTDSVEDAPVSKKKVYKGLTSSATEGPKKSSVASVSRIANKDEGTVVNGDAKIG</sequence>
<feature type="region of interest" description="Disordered" evidence="12">
    <location>
        <begin position="967"/>
        <end position="1031"/>
    </location>
</feature>
<dbReference type="InterPro" id="IPR004088">
    <property type="entry name" value="KH_dom_type_1"/>
</dbReference>
<keyword evidence="9 11" id="KW-0694">RNA-binding</keyword>
<dbReference type="Pfam" id="PF00013">
    <property type="entry name" value="KH_1"/>
    <property type="match status" value="1"/>
</dbReference>
<dbReference type="OrthoDB" id="437922at2759"/>
<keyword evidence="15" id="KW-1185">Reference proteome</keyword>
<dbReference type="EMBL" id="JADGMS010000023">
    <property type="protein sequence ID" value="KAF9660637.1"/>
    <property type="molecule type" value="Genomic_DNA"/>
</dbReference>
<gene>
    <name evidence="14" type="ORF">SADUNF_SadunfUnG0004400</name>
</gene>
<dbReference type="Proteomes" id="UP000657918">
    <property type="component" value="Unassembled WGS sequence"/>
</dbReference>
<comment type="similarity">
    <text evidence="2">Belongs to the polyribonucleotide nucleotidyltransferase family.</text>
</comment>
<evidence type="ECO:0000256" key="5">
    <source>
        <dbReference type="ARBA" id="ARBA00022679"/>
    </source>
</evidence>
<dbReference type="GO" id="GO:0009570">
    <property type="term" value="C:chloroplast stroma"/>
    <property type="evidence" value="ECO:0007669"/>
    <property type="project" value="TreeGrafter"/>
</dbReference>
<evidence type="ECO:0000256" key="8">
    <source>
        <dbReference type="ARBA" id="ARBA00022839"/>
    </source>
</evidence>
<dbReference type="Pfam" id="PF03725">
    <property type="entry name" value="RNase_PH_C"/>
    <property type="match status" value="1"/>
</dbReference>
<evidence type="ECO:0000256" key="12">
    <source>
        <dbReference type="SAM" id="MobiDB-lite"/>
    </source>
</evidence>
<dbReference type="GO" id="GO:0000958">
    <property type="term" value="P:mitochondrial mRNA catabolic process"/>
    <property type="evidence" value="ECO:0007669"/>
    <property type="project" value="TreeGrafter"/>
</dbReference>
<dbReference type="CDD" id="cd11364">
    <property type="entry name" value="RNase_PH_PNPase_2"/>
    <property type="match status" value="1"/>
</dbReference>
<dbReference type="SUPFAM" id="SSF54791">
    <property type="entry name" value="Eukaryotic type KH-domain (KH-domain type I)"/>
    <property type="match status" value="1"/>
</dbReference>
<dbReference type="AlphaFoldDB" id="A0A835MBU6"/>
<keyword evidence="7" id="KW-0548">Nucleotidyltransferase</keyword>
<proteinExistence type="inferred from homology"/>
<dbReference type="InterPro" id="IPR001247">
    <property type="entry name" value="ExoRNase_PH_dom1"/>
</dbReference>
<dbReference type="PANTHER" id="PTHR11252">
    <property type="entry name" value="POLYRIBONUCLEOTIDE NUCLEOTIDYLTRANSFERASE"/>
    <property type="match status" value="1"/>
</dbReference>
<dbReference type="InterPro" id="IPR036612">
    <property type="entry name" value="KH_dom_type_1_sf"/>
</dbReference>
<keyword evidence="8" id="KW-0378">Hydrolase</keyword>
<dbReference type="InterPro" id="IPR015847">
    <property type="entry name" value="ExoRNase_PH_dom2"/>
</dbReference>
<evidence type="ECO:0000256" key="11">
    <source>
        <dbReference type="PROSITE-ProRule" id="PRU00117"/>
    </source>
</evidence>
<dbReference type="Pfam" id="PF01138">
    <property type="entry name" value="RNase_PH"/>
    <property type="match status" value="2"/>
</dbReference>
<dbReference type="PROSITE" id="PS50084">
    <property type="entry name" value="KH_TYPE_1"/>
    <property type="match status" value="1"/>
</dbReference>
<dbReference type="SUPFAM" id="SSF55666">
    <property type="entry name" value="Ribonuclease PH domain 2-like"/>
    <property type="match status" value="2"/>
</dbReference>
<evidence type="ECO:0000313" key="15">
    <source>
        <dbReference type="Proteomes" id="UP000657918"/>
    </source>
</evidence>
<dbReference type="GO" id="GO:0006364">
    <property type="term" value="P:rRNA processing"/>
    <property type="evidence" value="ECO:0007669"/>
    <property type="project" value="UniProtKB-KW"/>
</dbReference>
<dbReference type="PROSITE" id="PS50126">
    <property type="entry name" value="S1"/>
    <property type="match status" value="1"/>
</dbReference>
<evidence type="ECO:0000256" key="6">
    <source>
        <dbReference type="ARBA" id="ARBA00022694"/>
    </source>
</evidence>
<dbReference type="GO" id="GO:0005739">
    <property type="term" value="C:mitochondrion"/>
    <property type="evidence" value="ECO:0007669"/>
    <property type="project" value="TreeGrafter"/>
</dbReference>
<evidence type="ECO:0000259" key="13">
    <source>
        <dbReference type="PROSITE" id="PS50126"/>
    </source>
</evidence>
<dbReference type="GO" id="GO:0008033">
    <property type="term" value="P:tRNA processing"/>
    <property type="evidence" value="ECO:0007669"/>
    <property type="project" value="UniProtKB-KW"/>
</dbReference>
<keyword evidence="6" id="KW-0819">tRNA processing</keyword>
<keyword evidence="8" id="KW-0269">Exonuclease</keyword>
<comment type="caution">
    <text evidence="14">The sequence shown here is derived from an EMBL/GenBank/DDBJ whole genome shotgun (WGS) entry which is preliminary data.</text>
</comment>
<dbReference type="GO" id="GO:0000175">
    <property type="term" value="F:3'-5'-RNA exonuclease activity"/>
    <property type="evidence" value="ECO:0007669"/>
    <property type="project" value="TreeGrafter"/>
</dbReference>
<evidence type="ECO:0000256" key="2">
    <source>
        <dbReference type="ARBA" id="ARBA00007404"/>
    </source>
</evidence>
<keyword evidence="4" id="KW-0698">rRNA processing</keyword>
<dbReference type="InterPro" id="IPR003029">
    <property type="entry name" value="S1_domain"/>
</dbReference>
<evidence type="ECO:0000256" key="3">
    <source>
        <dbReference type="ARBA" id="ARBA00012416"/>
    </source>
</evidence>
<dbReference type="SMART" id="SM00316">
    <property type="entry name" value="S1"/>
    <property type="match status" value="1"/>
</dbReference>
<comment type="subcellular location">
    <subcellularLocation>
        <location evidence="1">Plastid</location>
        <location evidence="1">Chloroplast</location>
    </subcellularLocation>
</comment>
<dbReference type="CDD" id="cd02393">
    <property type="entry name" value="KH-I_PNPase"/>
    <property type="match status" value="1"/>
</dbReference>
<reference evidence="14 15" key="1">
    <citation type="submission" date="2020-10" db="EMBL/GenBank/DDBJ databases">
        <title>Plant Genome Project.</title>
        <authorList>
            <person name="Zhang R.-G."/>
        </authorList>
    </citation>
    <scope>NUCLEOTIDE SEQUENCE [LARGE SCALE GENOMIC DNA]</scope>
    <source>
        <strain evidence="14">FAFU-HL-1</strain>
        <tissue evidence="14">Leaf</tissue>
    </source>
</reference>
<protein>
    <recommendedName>
        <fullName evidence="3">polyribonucleotide nucleotidyltransferase</fullName>
        <ecNumber evidence="3">2.7.7.8</ecNumber>
    </recommendedName>
    <alternativeName>
        <fullName evidence="10">Polynucleotide phosphorylase 1</fullName>
    </alternativeName>
</protein>
<accession>A0A835MBU6</accession>
<name>A0A835MBU6_9ROSI</name>
<dbReference type="InterPro" id="IPR012340">
    <property type="entry name" value="NA-bd_OB-fold"/>
</dbReference>
<dbReference type="SMART" id="SM00322">
    <property type="entry name" value="KH"/>
    <property type="match status" value="1"/>
</dbReference>
<dbReference type="Gene3D" id="3.30.230.70">
    <property type="entry name" value="GHMP Kinase, N-terminal domain"/>
    <property type="match status" value="3"/>
</dbReference>
<evidence type="ECO:0000256" key="1">
    <source>
        <dbReference type="ARBA" id="ARBA00004229"/>
    </source>
</evidence>
<dbReference type="InterPro" id="IPR027408">
    <property type="entry name" value="PNPase/RNase_PH_dom_sf"/>
</dbReference>
<dbReference type="Gene3D" id="2.40.50.140">
    <property type="entry name" value="Nucleic acid-binding proteins"/>
    <property type="match status" value="1"/>
</dbReference>
<evidence type="ECO:0000256" key="7">
    <source>
        <dbReference type="ARBA" id="ARBA00022695"/>
    </source>
</evidence>
<evidence type="ECO:0000256" key="4">
    <source>
        <dbReference type="ARBA" id="ARBA00022552"/>
    </source>
</evidence>
<organism evidence="14 15">
    <name type="scientific">Salix dunnii</name>
    <dbReference type="NCBI Taxonomy" id="1413687"/>
    <lineage>
        <taxon>Eukaryota</taxon>
        <taxon>Viridiplantae</taxon>
        <taxon>Streptophyta</taxon>
        <taxon>Embryophyta</taxon>
        <taxon>Tracheophyta</taxon>
        <taxon>Spermatophyta</taxon>
        <taxon>Magnoliopsida</taxon>
        <taxon>eudicotyledons</taxon>
        <taxon>Gunneridae</taxon>
        <taxon>Pentapetalae</taxon>
        <taxon>rosids</taxon>
        <taxon>fabids</taxon>
        <taxon>Malpighiales</taxon>
        <taxon>Salicaceae</taxon>
        <taxon>Saliceae</taxon>
        <taxon>Salix</taxon>
    </lineage>
</organism>
<dbReference type="GO" id="GO:0003723">
    <property type="term" value="F:RNA binding"/>
    <property type="evidence" value="ECO:0007669"/>
    <property type="project" value="UniProtKB-UniRule"/>
</dbReference>
<dbReference type="SUPFAM" id="SSF54211">
    <property type="entry name" value="Ribosomal protein S5 domain 2-like"/>
    <property type="match status" value="2"/>
</dbReference>
<dbReference type="Pfam" id="PF00575">
    <property type="entry name" value="S1"/>
    <property type="match status" value="1"/>
</dbReference>
<dbReference type="PANTHER" id="PTHR11252:SF0">
    <property type="entry name" value="POLYRIBONUCLEOTIDE NUCLEOTIDYLTRANSFERASE 1, MITOCHONDRIAL"/>
    <property type="match status" value="1"/>
</dbReference>
<dbReference type="GO" id="GO:0005829">
    <property type="term" value="C:cytosol"/>
    <property type="evidence" value="ECO:0007669"/>
    <property type="project" value="TreeGrafter"/>
</dbReference>
<dbReference type="InterPro" id="IPR020568">
    <property type="entry name" value="Ribosomal_Su5_D2-typ_SF"/>
</dbReference>